<dbReference type="AlphaFoldDB" id="A0A816BZV5"/>
<keyword evidence="3" id="KW-1185">Reference proteome</keyword>
<dbReference type="Proteomes" id="UP000663877">
    <property type="component" value="Unassembled WGS sequence"/>
</dbReference>
<proteinExistence type="predicted"/>
<dbReference type="EMBL" id="CAJNOI010001350">
    <property type="protein sequence ID" value="CAF1406377.1"/>
    <property type="molecule type" value="Genomic_DNA"/>
</dbReference>
<evidence type="ECO:0000313" key="3">
    <source>
        <dbReference type="Proteomes" id="UP000663832"/>
    </source>
</evidence>
<dbReference type="EMBL" id="CAJNOM010001679">
    <property type="protein sequence ID" value="CAF1616114.1"/>
    <property type="molecule type" value="Genomic_DNA"/>
</dbReference>
<reference evidence="2" key="1">
    <citation type="submission" date="2021-02" db="EMBL/GenBank/DDBJ databases">
        <authorList>
            <person name="Nowell W R."/>
        </authorList>
    </citation>
    <scope>NUCLEOTIDE SEQUENCE</scope>
</reference>
<evidence type="ECO:0000313" key="2">
    <source>
        <dbReference type="EMBL" id="CAF1616114.1"/>
    </source>
</evidence>
<accession>A0A816BZV5</accession>
<name>A0A816BZV5_9BILA</name>
<comment type="caution">
    <text evidence="2">The sequence shown here is derived from an EMBL/GenBank/DDBJ whole genome shotgun (WGS) entry which is preliminary data.</text>
</comment>
<gene>
    <name evidence="1" type="ORF">BJG266_LOCUS37952</name>
    <name evidence="2" type="ORF">QVE165_LOCUS54846</name>
</gene>
<evidence type="ECO:0000313" key="1">
    <source>
        <dbReference type="EMBL" id="CAF1406377.1"/>
    </source>
</evidence>
<sequence length="537" mass="58963">MSGNRRRRFTLNFSDYPLSIQEVLDANFLNFELSKFNSWTPHNLRLCSWSPIVDARVKQCAKAYDEENKLVPSYRFQPKEKPVYVVAEIEPKHLNTGEETSDQKGLRDAIRARGQRNADGTPCDDCGHIIARSLGGKMVHFNLFPQCLAINRGWAGLSSLWKWGVEFLIQSWLTLQIVYDPMVRFHVVLDYPENYSDYPDRPTKMYYVIEFWKKDDDSSSDESNEEENSMPERANVASMAGIVENNMESLSDEQKTYCKEEIRCFRNLLNYLRTETQTIELREFLEINIEIFDDILEENGVVVEEYSEPESASGNSGWFWDLVPIVGSIRSLSDAIDCAKQRDVKGYILNYTLGVGGLVLDVATLGAGALALKSACKGAAKLGAKQIGKQVVKSAVQGAAKQAVLQTAVGAAVGGAFGGTKGAMRGMLRGAMSGVCFGALNGGTAGAAKAAIKSAGQESAKIATQAAMDAAKIAGTTITKQTLAETAKVAAKETTEGITKAAVRDVLIKEMGRRAARCAPELINDLAKEARNFRPVF</sequence>
<organism evidence="2 3">
    <name type="scientific">Adineta steineri</name>
    <dbReference type="NCBI Taxonomy" id="433720"/>
    <lineage>
        <taxon>Eukaryota</taxon>
        <taxon>Metazoa</taxon>
        <taxon>Spiralia</taxon>
        <taxon>Gnathifera</taxon>
        <taxon>Rotifera</taxon>
        <taxon>Eurotatoria</taxon>
        <taxon>Bdelloidea</taxon>
        <taxon>Adinetida</taxon>
        <taxon>Adinetidae</taxon>
        <taxon>Adineta</taxon>
    </lineage>
</organism>
<dbReference type="Proteomes" id="UP000663832">
    <property type="component" value="Unassembled WGS sequence"/>
</dbReference>
<protein>
    <submittedName>
        <fullName evidence="2">Uncharacterized protein</fullName>
    </submittedName>
</protein>